<evidence type="ECO:0000313" key="2">
    <source>
        <dbReference type="EMBL" id="SOD52816.1"/>
    </source>
</evidence>
<evidence type="ECO:0000256" key="1">
    <source>
        <dbReference type="SAM" id="MobiDB-lite"/>
    </source>
</evidence>
<reference evidence="2 3" key="1">
    <citation type="submission" date="2017-09" db="EMBL/GenBank/DDBJ databases">
        <authorList>
            <person name="Ehlers B."/>
            <person name="Leendertz F.H."/>
        </authorList>
    </citation>
    <scope>NUCLEOTIDE SEQUENCE [LARGE SCALE GENOMIC DNA]</scope>
    <source>
        <strain evidence="2 3">CGMCC 1.10978</strain>
    </source>
</reference>
<dbReference type="EMBL" id="OCND01000002">
    <property type="protein sequence ID" value="SOD52816.1"/>
    <property type="molecule type" value="Genomic_DNA"/>
</dbReference>
<sequence length="304" mass="33099">MSAGGYCRPPLTTGPERRRQPRTRPHSMRRAKWLECVGGSCKEERSPTVTIVFSRPADRTPVYQETLVLGPVSHQTAICSGGTRYASYARPAGLSTGLTSAFLWPAIHGGHPCGPSLTRRHRFGSSPVSGDVGFGGSRRPSGWGVLRPPDDVVSLRRAASHPWPALRTPQPAGRRLWADGRSRLRKAFLRAPTRCPEAGGQGSAGPSAAWMPRKSLHGRIYGVSRTALVTGLHMDVPRAWEKNQKFLRETFCPGWRRSGPAAAGERVNFIAGLGVGTQTRSYSAGGLEFGRRRRDFPDTDSPPE</sequence>
<feature type="compositionally biased region" description="Basic residues" evidence="1">
    <location>
        <begin position="19"/>
        <end position="28"/>
    </location>
</feature>
<dbReference type="Proteomes" id="UP000219374">
    <property type="component" value="Unassembled WGS sequence"/>
</dbReference>
<name>A0A286D2I6_9GAMM</name>
<keyword evidence="3" id="KW-1185">Reference proteome</keyword>
<feature type="region of interest" description="Disordered" evidence="1">
    <location>
        <begin position="284"/>
        <end position="304"/>
    </location>
</feature>
<proteinExistence type="predicted"/>
<protein>
    <submittedName>
        <fullName evidence="2">Uncharacterized protein</fullName>
    </submittedName>
</protein>
<accession>A0A286D2I6</accession>
<dbReference type="AlphaFoldDB" id="A0A286D2I6"/>
<organism evidence="2 3">
    <name type="scientific">Pseudoxanthomonas wuyuanensis</name>
    <dbReference type="NCBI Taxonomy" id="1073196"/>
    <lineage>
        <taxon>Bacteria</taxon>
        <taxon>Pseudomonadati</taxon>
        <taxon>Pseudomonadota</taxon>
        <taxon>Gammaproteobacteria</taxon>
        <taxon>Lysobacterales</taxon>
        <taxon>Lysobacteraceae</taxon>
        <taxon>Pseudoxanthomonas</taxon>
    </lineage>
</organism>
<feature type="region of interest" description="Disordered" evidence="1">
    <location>
        <begin position="1"/>
        <end position="28"/>
    </location>
</feature>
<evidence type="ECO:0000313" key="3">
    <source>
        <dbReference type="Proteomes" id="UP000219374"/>
    </source>
</evidence>
<gene>
    <name evidence="2" type="ORF">SAMN06296416_10296</name>
</gene>